<accession>A0A242MA32</accession>
<dbReference type="AlphaFoldDB" id="A0A242MA32"/>
<proteinExistence type="predicted"/>
<gene>
    <name evidence="1" type="ORF">PAMC26510_30560</name>
</gene>
<evidence type="ECO:0000313" key="2">
    <source>
        <dbReference type="Proteomes" id="UP000194546"/>
    </source>
</evidence>
<dbReference type="Proteomes" id="UP000194546">
    <property type="component" value="Unassembled WGS sequence"/>
</dbReference>
<comment type="caution">
    <text evidence="1">The sequence shown here is derived from an EMBL/GenBank/DDBJ whole genome shotgun (WGS) entry which is preliminary data.</text>
</comment>
<sequence length="42" mass="4972">MQSITGSNRDGLRRITFRLSPSCATYSKRYTRHKQSYFCPEK</sequence>
<dbReference type="EMBL" id="NBTY01000194">
    <property type="protein sequence ID" value="OTP67554.1"/>
    <property type="molecule type" value="Genomic_DNA"/>
</dbReference>
<protein>
    <submittedName>
        <fullName evidence="1">Uncharacterized protein</fullName>
    </submittedName>
</protein>
<organism evidence="1 2">
    <name type="scientific">Caballeronia sordidicola</name>
    <name type="common">Burkholderia sordidicola</name>
    <dbReference type="NCBI Taxonomy" id="196367"/>
    <lineage>
        <taxon>Bacteria</taxon>
        <taxon>Pseudomonadati</taxon>
        <taxon>Pseudomonadota</taxon>
        <taxon>Betaproteobacteria</taxon>
        <taxon>Burkholderiales</taxon>
        <taxon>Burkholderiaceae</taxon>
        <taxon>Caballeronia</taxon>
    </lineage>
</organism>
<evidence type="ECO:0000313" key="1">
    <source>
        <dbReference type="EMBL" id="OTP67554.1"/>
    </source>
</evidence>
<name>A0A242MA32_CABSO</name>
<reference evidence="1 2" key="1">
    <citation type="submission" date="2017-03" db="EMBL/GenBank/DDBJ databases">
        <title>Genome analysis of strain PAMC 26510.</title>
        <authorList>
            <person name="Oh H.-M."/>
            <person name="Yang J.-A."/>
        </authorList>
    </citation>
    <scope>NUCLEOTIDE SEQUENCE [LARGE SCALE GENOMIC DNA]</scope>
    <source>
        <strain evidence="1 2">PAMC 26510</strain>
    </source>
</reference>